<gene>
    <name evidence="1" type="ORF">GA0070612_6306</name>
</gene>
<dbReference type="eggNOG" id="COG0524">
    <property type="taxonomic scope" value="Bacteria"/>
</dbReference>
<evidence type="ECO:0008006" key="3">
    <source>
        <dbReference type="Google" id="ProtNLM"/>
    </source>
</evidence>
<dbReference type="SUPFAM" id="SSF53613">
    <property type="entry name" value="Ribokinase-like"/>
    <property type="match status" value="1"/>
</dbReference>
<feature type="non-terminal residue" evidence="1">
    <location>
        <position position="1"/>
    </location>
</feature>
<keyword evidence="2" id="KW-1185">Reference proteome</keyword>
<dbReference type="AlphaFoldDB" id="A0A1C4ZF01"/>
<organism evidence="1 2">
    <name type="scientific">Micromonospora chokoriensis</name>
    <dbReference type="NCBI Taxonomy" id="356851"/>
    <lineage>
        <taxon>Bacteria</taxon>
        <taxon>Bacillati</taxon>
        <taxon>Actinomycetota</taxon>
        <taxon>Actinomycetes</taxon>
        <taxon>Micromonosporales</taxon>
        <taxon>Micromonosporaceae</taxon>
        <taxon>Micromonospora</taxon>
    </lineage>
</organism>
<evidence type="ECO:0000313" key="2">
    <source>
        <dbReference type="Proteomes" id="UP000198224"/>
    </source>
</evidence>
<dbReference type="Proteomes" id="UP000198224">
    <property type="component" value="Chromosome I"/>
</dbReference>
<reference evidence="2" key="1">
    <citation type="submission" date="2016-06" db="EMBL/GenBank/DDBJ databases">
        <authorList>
            <person name="Varghese N."/>
            <person name="Submissions Spin"/>
        </authorList>
    </citation>
    <scope>NUCLEOTIDE SEQUENCE [LARGE SCALE GENOMIC DNA]</scope>
    <source>
        <strain evidence="2">DSM 45160</strain>
    </source>
</reference>
<dbReference type="InterPro" id="IPR029056">
    <property type="entry name" value="Ribokinase-like"/>
</dbReference>
<sequence length="44" mass="4553">WGEGRDLVDAVRWASAAGAACVRKLGASVALPQRAEIDALYAPA</sequence>
<evidence type="ECO:0000313" key="1">
    <source>
        <dbReference type="EMBL" id="SCF31311.1"/>
    </source>
</evidence>
<protein>
    <recommendedName>
        <fullName evidence="3">PfkB family carbohydrate kinase</fullName>
    </recommendedName>
</protein>
<dbReference type="EMBL" id="LT607409">
    <property type="protein sequence ID" value="SCF31311.1"/>
    <property type="molecule type" value="Genomic_DNA"/>
</dbReference>
<dbReference type="Gene3D" id="3.40.1190.20">
    <property type="match status" value="1"/>
</dbReference>
<proteinExistence type="predicted"/>
<name>A0A1C4ZF01_9ACTN</name>
<accession>A0A1C4ZF01</accession>